<dbReference type="InterPro" id="IPR050833">
    <property type="entry name" value="Poly_Biosynth_Transport"/>
</dbReference>
<feature type="transmembrane region" description="Helical" evidence="6">
    <location>
        <begin position="209"/>
        <end position="232"/>
    </location>
</feature>
<gene>
    <name evidence="7" type="ORF">BU204_34785</name>
</gene>
<feature type="non-terminal residue" evidence="7">
    <location>
        <position position="1"/>
    </location>
</feature>
<keyword evidence="4 6" id="KW-1133">Transmembrane helix</keyword>
<dbReference type="EMBL" id="MSIE01000098">
    <property type="protein sequence ID" value="OLF08244.1"/>
    <property type="molecule type" value="Genomic_DNA"/>
</dbReference>
<evidence type="ECO:0000256" key="5">
    <source>
        <dbReference type="ARBA" id="ARBA00023136"/>
    </source>
</evidence>
<feature type="transmembrane region" description="Helical" evidence="6">
    <location>
        <begin position="123"/>
        <end position="149"/>
    </location>
</feature>
<evidence type="ECO:0000313" key="7">
    <source>
        <dbReference type="EMBL" id="OLF08244.1"/>
    </source>
</evidence>
<reference evidence="7 8" key="1">
    <citation type="submission" date="2016-12" db="EMBL/GenBank/DDBJ databases">
        <title>The draft genome sequence of Actinophytocola sp. 11-183.</title>
        <authorList>
            <person name="Wang W."/>
            <person name="Yuan L."/>
        </authorList>
    </citation>
    <scope>NUCLEOTIDE SEQUENCE [LARGE SCALE GENOMIC DNA]</scope>
    <source>
        <strain evidence="7 8">11-183</strain>
    </source>
</reference>
<comment type="subcellular location">
    <subcellularLocation>
        <location evidence="1">Cell membrane</location>
        <topology evidence="1">Multi-pass membrane protein</topology>
    </subcellularLocation>
</comment>
<evidence type="ECO:0000256" key="1">
    <source>
        <dbReference type="ARBA" id="ARBA00004651"/>
    </source>
</evidence>
<feature type="transmembrane region" description="Helical" evidence="6">
    <location>
        <begin position="45"/>
        <end position="64"/>
    </location>
</feature>
<dbReference type="GO" id="GO:0005886">
    <property type="term" value="C:plasma membrane"/>
    <property type="evidence" value="ECO:0007669"/>
    <property type="project" value="UniProtKB-SubCell"/>
</dbReference>
<keyword evidence="8" id="KW-1185">Reference proteome</keyword>
<accession>A0A1Q8C1L0</accession>
<dbReference type="Proteomes" id="UP000185596">
    <property type="component" value="Unassembled WGS sequence"/>
</dbReference>
<keyword evidence="5 6" id="KW-0472">Membrane</keyword>
<keyword evidence="2" id="KW-1003">Cell membrane</keyword>
<dbReference type="PANTHER" id="PTHR30250:SF11">
    <property type="entry name" value="O-ANTIGEN TRANSPORTER-RELATED"/>
    <property type="match status" value="1"/>
</dbReference>
<evidence type="ECO:0000256" key="4">
    <source>
        <dbReference type="ARBA" id="ARBA00022989"/>
    </source>
</evidence>
<protein>
    <recommendedName>
        <fullName evidence="9">Polysaccharide biosynthesis protein C-terminal domain-containing protein</fullName>
    </recommendedName>
</protein>
<evidence type="ECO:0000256" key="2">
    <source>
        <dbReference type="ARBA" id="ARBA00022475"/>
    </source>
</evidence>
<feature type="transmembrane region" description="Helical" evidence="6">
    <location>
        <begin position="184"/>
        <end position="203"/>
    </location>
</feature>
<proteinExistence type="predicted"/>
<dbReference type="PANTHER" id="PTHR30250">
    <property type="entry name" value="PST FAMILY PREDICTED COLANIC ACID TRANSPORTER"/>
    <property type="match status" value="1"/>
</dbReference>
<evidence type="ECO:0000256" key="6">
    <source>
        <dbReference type="SAM" id="Phobius"/>
    </source>
</evidence>
<dbReference type="RefSeq" id="WP_198943096.1">
    <property type="nucleotide sequence ID" value="NZ_MSIE01000098.1"/>
</dbReference>
<evidence type="ECO:0008006" key="9">
    <source>
        <dbReference type="Google" id="ProtNLM"/>
    </source>
</evidence>
<name>A0A1Q8C1L0_9PSEU</name>
<organism evidence="7 8">
    <name type="scientific">Actinophytocola xanthii</name>
    <dbReference type="NCBI Taxonomy" id="1912961"/>
    <lineage>
        <taxon>Bacteria</taxon>
        <taxon>Bacillati</taxon>
        <taxon>Actinomycetota</taxon>
        <taxon>Actinomycetes</taxon>
        <taxon>Pseudonocardiales</taxon>
        <taxon>Pseudonocardiaceae</taxon>
    </lineage>
</organism>
<keyword evidence="3 6" id="KW-0812">Transmembrane</keyword>
<feature type="transmembrane region" description="Helical" evidence="6">
    <location>
        <begin position="155"/>
        <end position="172"/>
    </location>
</feature>
<evidence type="ECO:0000256" key="3">
    <source>
        <dbReference type="ARBA" id="ARBA00022692"/>
    </source>
</evidence>
<comment type="caution">
    <text evidence="7">The sequence shown here is derived from an EMBL/GenBank/DDBJ whole genome shotgun (WGS) entry which is preliminary data.</text>
</comment>
<evidence type="ECO:0000313" key="8">
    <source>
        <dbReference type="Proteomes" id="UP000185596"/>
    </source>
</evidence>
<sequence length="239" mass="23841">VTDRAAALLGAQAAGSALVCATQLVALGRAGLLVRDRPGRVALRLLVARGAPVLGLTLGLAVALRADRYVLGALAGPAAVGVYSLAATLSEVSRVVPQAVGQFFVHHVALGGRLLARWVALPVVAAGAGGVVVAALGWVLVVPVFGVPFEQARELLPVLVVAEACFAPYAVASRGLIGGGRTRSAGALGLAAAVAAVACYLLGARVGGSTGLAVSCVVLYSGLSAAAVTLFLRRVRDAR</sequence>
<dbReference type="AlphaFoldDB" id="A0A1Q8C1L0"/>